<gene>
    <name evidence="4" type="ORF">CTOB1V02_LOCUS5495</name>
</gene>
<keyword evidence="1" id="KW-0175">Coiled coil</keyword>
<accession>A0A7R8ZK67</accession>
<evidence type="ECO:0000259" key="3">
    <source>
        <dbReference type="Pfam" id="PF02225"/>
    </source>
</evidence>
<protein>
    <recommendedName>
        <fullName evidence="3">PA domain-containing protein</fullName>
    </recommendedName>
</protein>
<name>A0A7R8ZK67_9CRUS</name>
<evidence type="ECO:0000256" key="2">
    <source>
        <dbReference type="SAM" id="MobiDB-lite"/>
    </source>
</evidence>
<feature type="compositionally biased region" description="Basic and acidic residues" evidence="2">
    <location>
        <begin position="111"/>
        <end position="124"/>
    </location>
</feature>
<dbReference type="InterPro" id="IPR003137">
    <property type="entry name" value="PA_domain"/>
</dbReference>
<proteinExistence type="predicted"/>
<feature type="domain" description="PA" evidence="3">
    <location>
        <begin position="12"/>
        <end position="69"/>
    </location>
</feature>
<feature type="compositionally biased region" description="Low complexity" evidence="2">
    <location>
        <begin position="89"/>
        <end position="110"/>
    </location>
</feature>
<dbReference type="Gene3D" id="3.50.30.30">
    <property type="match status" value="1"/>
</dbReference>
<feature type="region of interest" description="Disordered" evidence="2">
    <location>
        <begin position="166"/>
        <end position="187"/>
    </location>
</feature>
<feature type="coiled-coil region" evidence="1">
    <location>
        <begin position="188"/>
        <end position="256"/>
    </location>
</feature>
<sequence>MCVSQCTLPPLPVKVRRIESAGGIGAVIIDNTPGTSSSSTPLFSMSDDGKGDDIKIPALFLYEAEGRELLGALDRDPDMDILLSHGEKSSATQPSGTTTTTRTLSSPQTAADRKESEGVPKEIVIEEGEGSSTERSIEELRKTTSSVLVSVDRNLKELLEQFPSKEGLASLPARPQTGGPPAGNGAEREAMYNQLQQALQQQSQLESLDKELQRLKAISNLDVEEMASLERLQEEFKRLNDELEHLMSDILQARETKEPVKNDEL</sequence>
<evidence type="ECO:0000313" key="4">
    <source>
        <dbReference type="EMBL" id="CAD7227594.1"/>
    </source>
</evidence>
<organism evidence="4">
    <name type="scientific">Cyprideis torosa</name>
    <dbReference type="NCBI Taxonomy" id="163714"/>
    <lineage>
        <taxon>Eukaryota</taxon>
        <taxon>Metazoa</taxon>
        <taxon>Ecdysozoa</taxon>
        <taxon>Arthropoda</taxon>
        <taxon>Crustacea</taxon>
        <taxon>Oligostraca</taxon>
        <taxon>Ostracoda</taxon>
        <taxon>Podocopa</taxon>
        <taxon>Podocopida</taxon>
        <taxon>Cytherocopina</taxon>
        <taxon>Cytheroidea</taxon>
        <taxon>Cytherideidae</taxon>
        <taxon>Cyprideis</taxon>
    </lineage>
</organism>
<evidence type="ECO:0000256" key="1">
    <source>
        <dbReference type="SAM" id="Coils"/>
    </source>
</evidence>
<dbReference type="EMBL" id="OB661191">
    <property type="protein sequence ID" value="CAD7227594.1"/>
    <property type="molecule type" value="Genomic_DNA"/>
</dbReference>
<feature type="region of interest" description="Disordered" evidence="2">
    <location>
        <begin position="86"/>
        <end position="138"/>
    </location>
</feature>
<reference evidence="4" key="1">
    <citation type="submission" date="2020-11" db="EMBL/GenBank/DDBJ databases">
        <authorList>
            <person name="Tran Van P."/>
        </authorList>
    </citation>
    <scope>NUCLEOTIDE SEQUENCE</scope>
</reference>
<dbReference type="OrthoDB" id="8118055at2759"/>
<dbReference type="AlphaFoldDB" id="A0A7R8ZK67"/>
<dbReference type="Pfam" id="PF02225">
    <property type="entry name" value="PA"/>
    <property type="match status" value="1"/>
</dbReference>